<dbReference type="PANTHER" id="PTHR47383:SF8">
    <property type="entry name" value="OS01G0768300 PROTEIN"/>
    <property type="match status" value="1"/>
</dbReference>
<dbReference type="InterPro" id="IPR058936">
    <property type="entry name" value="At4g15545-like"/>
</dbReference>
<feature type="compositionally biased region" description="Polar residues" evidence="2">
    <location>
        <begin position="1"/>
        <end position="12"/>
    </location>
</feature>
<protein>
    <submittedName>
        <fullName evidence="3">Uncharacterized protein</fullName>
    </submittedName>
</protein>
<dbReference type="OrthoDB" id="5599468at2759"/>
<evidence type="ECO:0000256" key="1">
    <source>
        <dbReference type="SAM" id="Coils"/>
    </source>
</evidence>
<keyword evidence="1" id="KW-0175">Coiled coil</keyword>
<name>A0A388M192_CHABU</name>
<reference evidence="3 4" key="1">
    <citation type="journal article" date="2018" name="Cell">
        <title>The Chara Genome: Secondary Complexity and Implications for Plant Terrestrialization.</title>
        <authorList>
            <person name="Nishiyama T."/>
            <person name="Sakayama H."/>
            <person name="Vries J.D."/>
            <person name="Buschmann H."/>
            <person name="Saint-Marcoux D."/>
            <person name="Ullrich K.K."/>
            <person name="Haas F.B."/>
            <person name="Vanderstraeten L."/>
            <person name="Becker D."/>
            <person name="Lang D."/>
            <person name="Vosolsobe S."/>
            <person name="Rombauts S."/>
            <person name="Wilhelmsson P.K.I."/>
            <person name="Janitza P."/>
            <person name="Kern R."/>
            <person name="Heyl A."/>
            <person name="Rumpler F."/>
            <person name="Villalobos L.I.A.C."/>
            <person name="Clay J.M."/>
            <person name="Skokan R."/>
            <person name="Toyoda A."/>
            <person name="Suzuki Y."/>
            <person name="Kagoshima H."/>
            <person name="Schijlen E."/>
            <person name="Tajeshwar N."/>
            <person name="Catarino B."/>
            <person name="Hetherington A.J."/>
            <person name="Saltykova A."/>
            <person name="Bonnot C."/>
            <person name="Breuninger H."/>
            <person name="Symeonidi A."/>
            <person name="Radhakrishnan G.V."/>
            <person name="Van Nieuwerburgh F."/>
            <person name="Deforce D."/>
            <person name="Chang C."/>
            <person name="Karol K.G."/>
            <person name="Hedrich R."/>
            <person name="Ulvskov P."/>
            <person name="Glockner G."/>
            <person name="Delwiche C.F."/>
            <person name="Petrasek J."/>
            <person name="Van de Peer Y."/>
            <person name="Friml J."/>
            <person name="Beilby M."/>
            <person name="Dolan L."/>
            <person name="Kohara Y."/>
            <person name="Sugano S."/>
            <person name="Fujiyama A."/>
            <person name="Delaux P.-M."/>
            <person name="Quint M."/>
            <person name="TheiBen G."/>
            <person name="Hagemann M."/>
            <person name="Harholt J."/>
            <person name="Dunand C."/>
            <person name="Zachgo S."/>
            <person name="Langdale J."/>
            <person name="Maumus F."/>
            <person name="Straeten D.V.D."/>
            <person name="Gould S.B."/>
            <person name="Rensing S.A."/>
        </authorList>
    </citation>
    <scope>NUCLEOTIDE SEQUENCE [LARGE SCALE GENOMIC DNA]</scope>
    <source>
        <strain evidence="3 4">S276</strain>
    </source>
</reference>
<evidence type="ECO:0000313" key="3">
    <source>
        <dbReference type="EMBL" id="GBG88311.1"/>
    </source>
</evidence>
<dbReference type="Proteomes" id="UP000265515">
    <property type="component" value="Unassembled WGS sequence"/>
</dbReference>
<accession>A0A388M192</accession>
<gene>
    <name evidence="3" type="ORF">CBR_g46878</name>
</gene>
<evidence type="ECO:0000313" key="4">
    <source>
        <dbReference type="Proteomes" id="UP000265515"/>
    </source>
</evidence>
<dbReference type="PANTHER" id="PTHR47383">
    <property type="entry name" value="OS03G0659800 PROTEIN"/>
    <property type="match status" value="1"/>
</dbReference>
<feature type="region of interest" description="Disordered" evidence="2">
    <location>
        <begin position="1"/>
        <end position="20"/>
    </location>
</feature>
<dbReference type="AlphaFoldDB" id="A0A388M192"/>
<feature type="coiled-coil region" evidence="1">
    <location>
        <begin position="56"/>
        <end position="90"/>
    </location>
</feature>
<keyword evidence="4" id="KW-1185">Reference proteome</keyword>
<dbReference type="EMBL" id="BFEA01000664">
    <property type="protein sequence ID" value="GBG88311.1"/>
    <property type="molecule type" value="Genomic_DNA"/>
</dbReference>
<proteinExistence type="predicted"/>
<comment type="caution">
    <text evidence="3">The sequence shown here is derived from an EMBL/GenBank/DDBJ whole genome shotgun (WGS) entry which is preliminary data.</text>
</comment>
<dbReference type="Gramene" id="GBG88311">
    <property type="protein sequence ID" value="GBG88311"/>
    <property type="gene ID" value="CBR_g46878"/>
</dbReference>
<dbReference type="STRING" id="69332.A0A388M192"/>
<evidence type="ECO:0000256" key="2">
    <source>
        <dbReference type="SAM" id="MobiDB-lite"/>
    </source>
</evidence>
<sequence>MEMTESNGTGVTQPEEMLPEGLRAALPLDPFEQLEMARRIAVLALSNRVSDVEDRLLQKDNHIKKLEVRMADLQETIKEQSERLNQALSEQVRSVE</sequence>
<organism evidence="3 4">
    <name type="scientific">Chara braunii</name>
    <name type="common">Braun's stonewort</name>
    <dbReference type="NCBI Taxonomy" id="69332"/>
    <lineage>
        <taxon>Eukaryota</taxon>
        <taxon>Viridiplantae</taxon>
        <taxon>Streptophyta</taxon>
        <taxon>Charophyceae</taxon>
        <taxon>Charales</taxon>
        <taxon>Characeae</taxon>
        <taxon>Chara</taxon>
    </lineage>
</organism>